<dbReference type="InterPro" id="IPR001173">
    <property type="entry name" value="Glyco_trans_2-like"/>
</dbReference>
<dbReference type="GO" id="GO:0016740">
    <property type="term" value="F:transferase activity"/>
    <property type="evidence" value="ECO:0007669"/>
    <property type="project" value="UniProtKB-KW"/>
</dbReference>
<dbReference type="EMBL" id="QNRT01000002">
    <property type="protein sequence ID" value="RBP51421.1"/>
    <property type="molecule type" value="Genomic_DNA"/>
</dbReference>
<proteinExistence type="predicted"/>
<dbReference type="PANTHER" id="PTHR43685:SF2">
    <property type="entry name" value="GLYCOSYLTRANSFERASE 2-LIKE DOMAIN-CONTAINING PROTEIN"/>
    <property type="match status" value="1"/>
</dbReference>
<dbReference type="OrthoDB" id="9802649at2"/>
<evidence type="ECO:0000313" key="3">
    <source>
        <dbReference type="Proteomes" id="UP000253083"/>
    </source>
</evidence>
<dbReference type="RefSeq" id="WP_113954191.1">
    <property type="nucleotide sequence ID" value="NZ_QNRT01000002.1"/>
</dbReference>
<sequence length="317" mass="35404">MKITTIIPLYNKEKSIARAMQSVLNQHLACDCEHELIVIDDGSTDNSLATAAQIKAAHTDREITIYAQKNAGVSAARNQGIQLAKGQFVSFLDADDTYDAEFLNEICSLIANFPDAALFATRYRFIDAISASSRDAQFANTSEKRQQYLANYFDSATRGDLPVTSSSVCLDRATLLEIGGFPVNENMGEDQAVWSQFALQHPIAISQEVLANYYTLSDNSLMSAVKPCAEMPFSIRLQEALDQQRIPTHLIISVRAYIAGHLLDLVRRNIANQQFNSARRLLNDPRTKNLGLRKTYWSMRLTLALITHNLLSRQQRG</sequence>
<protein>
    <submittedName>
        <fullName evidence="2">Glycosyl transferase family 2</fullName>
    </submittedName>
</protein>
<dbReference type="AlphaFoldDB" id="A0A395JL37"/>
<dbReference type="CDD" id="cd00761">
    <property type="entry name" value="Glyco_tranf_GTA_type"/>
    <property type="match status" value="1"/>
</dbReference>
<evidence type="ECO:0000313" key="2">
    <source>
        <dbReference type="EMBL" id="RBP51421.1"/>
    </source>
</evidence>
<dbReference type="InParanoid" id="A0A395JL37"/>
<accession>A0A395JL37</accession>
<dbReference type="InterPro" id="IPR050834">
    <property type="entry name" value="Glycosyltransf_2"/>
</dbReference>
<keyword evidence="3" id="KW-1185">Reference proteome</keyword>
<name>A0A395JL37_9GAMM</name>
<evidence type="ECO:0000259" key="1">
    <source>
        <dbReference type="Pfam" id="PF00535"/>
    </source>
</evidence>
<dbReference type="InterPro" id="IPR029044">
    <property type="entry name" value="Nucleotide-diphossugar_trans"/>
</dbReference>
<reference evidence="2 3" key="1">
    <citation type="submission" date="2018-06" db="EMBL/GenBank/DDBJ databases">
        <title>Genomic Encyclopedia of Type Strains, Phase IV (KMG-IV): sequencing the most valuable type-strain genomes for metagenomic binning, comparative biology and taxonomic classification.</title>
        <authorList>
            <person name="Goeker M."/>
        </authorList>
    </citation>
    <scope>NUCLEOTIDE SEQUENCE [LARGE SCALE GENOMIC DNA]</scope>
    <source>
        <strain evidence="2 3">DSM 24032</strain>
    </source>
</reference>
<comment type="caution">
    <text evidence="2">The sequence shown here is derived from an EMBL/GenBank/DDBJ whole genome shotgun (WGS) entry which is preliminary data.</text>
</comment>
<dbReference type="Pfam" id="PF00535">
    <property type="entry name" value="Glycos_transf_2"/>
    <property type="match status" value="1"/>
</dbReference>
<dbReference type="SUPFAM" id="SSF53448">
    <property type="entry name" value="Nucleotide-diphospho-sugar transferases"/>
    <property type="match status" value="1"/>
</dbReference>
<dbReference type="Proteomes" id="UP000253083">
    <property type="component" value="Unassembled WGS sequence"/>
</dbReference>
<dbReference type="PANTHER" id="PTHR43685">
    <property type="entry name" value="GLYCOSYLTRANSFERASE"/>
    <property type="match status" value="1"/>
</dbReference>
<dbReference type="Gene3D" id="3.90.550.10">
    <property type="entry name" value="Spore Coat Polysaccharide Biosynthesis Protein SpsA, Chain A"/>
    <property type="match status" value="1"/>
</dbReference>
<keyword evidence="2" id="KW-0808">Transferase</keyword>
<feature type="domain" description="Glycosyltransferase 2-like" evidence="1">
    <location>
        <begin position="5"/>
        <end position="138"/>
    </location>
</feature>
<gene>
    <name evidence="2" type="ORF">DFR28_102848</name>
</gene>
<organism evidence="2 3">
    <name type="scientific">Arenicella xantha</name>
    <dbReference type="NCBI Taxonomy" id="644221"/>
    <lineage>
        <taxon>Bacteria</taxon>
        <taxon>Pseudomonadati</taxon>
        <taxon>Pseudomonadota</taxon>
        <taxon>Gammaproteobacteria</taxon>
        <taxon>Arenicellales</taxon>
        <taxon>Arenicellaceae</taxon>
        <taxon>Arenicella</taxon>
    </lineage>
</organism>